<dbReference type="InterPro" id="IPR010994">
    <property type="entry name" value="RuvA_2-like"/>
</dbReference>
<evidence type="ECO:0000256" key="1">
    <source>
        <dbReference type="ARBA" id="ARBA00006525"/>
    </source>
</evidence>
<name>A0AAE2SBD5_9BACT</name>
<dbReference type="AlphaFoldDB" id="A0AAE2SBD5"/>
<dbReference type="EMBL" id="JAENIG010000004">
    <property type="protein sequence ID" value="MBK1854753.1"/>
    <property type="molecule type" value="Genomic_DNA"/>
</dbReference>
<sequence length="367" mass="39576">MNTREAIIALNMLPKIGPVRVRRMLDQFGSAEKILTADTNSLMRVDGIGSETAEIIRDWENRIDLSQELAEVERRGLSIVTQEDAEYPEALKLSYDPPLVLYVWGSILEIDRHALAIVGSRKTSHYGTQTARQFAFQLASSGMTIVSGLARGIDSHAHEGAIAAKNGRTIAVIGSGLGQIYPPENMALAERIADGRGAVVSEFPLNTSPSKKTFPMRNRIVAAWSQAVVVVECPEWSGARITANLAGEMGKTIYAVPGQIDRPTSAGCNALIREGATLVTGGHDILDDISTLPLREASHPQETPTVSLPSLTGAEQKIFAALENESLLMDDILTATGLPLPEINATLLKLEIMGLVKQMGGSRFARK</sequence>
<comment type="caution">
    <text evidence="4">The sequence shown here is derived from an EMBL/GenBank/DDBJ whole genome shotgun (WGS) entry which is preliminary data.</text>
</comment>
<evidence type="ECO:0000313" key="5">
    <source>
        <dbReference type="Proteomes" id="UP000634206"/>
    </source>
</evidence>
<dbReference type="GO" id="GO:0009294">
    <property type="term" value="P:DNA-mediated transformation"/>
    <property type="evidence" value="ECO:0007669"/>
    <property type="project" value="InterPro"/>
</dbReference>
<feature type="domain" description="Smf/DprA SLOG" evidence="2">
    <location>
        <begin position="79"/>
        <end position="289"/>
    </location>
</feature>
<evidence type="ECO:0000259" key="2">
    <source>
        <dbReference type="Pfam" id="PF02481"/>
    </source>
</evidence>
<dbReference type="Pfam" id="PF14520">
    <property type="entry name" value="HHH_5"/>
    <property type="match status" value="1"/>
</dbReference>
<dbReference type="PANTHER" id="PTHR43022">
    <property type="entry name" value="PROTEIN SMF"/>
    <property type="match status" value="1"/>
</dbReference>
<dbReference type="InterPro" id="IPR036388">
    <property type="entry name" value="WH-like_DNA-bd_sf"/>
</dbReference>
<dbReference type="InterPro" id="IPR041614">
    <property type="entry name" value="DprA_WH"/>
</dbReference>
<dbReference type="InterPro" id="IPR057666">
    <property type="entry name" value="DrpA_SLOG"/>
</dbReference>
<dbReference type="Pfam" id="PF02481">
    <property type="entry name" value="DNA_processg_A"/>
    <property type="match status" value="1"/>
</dbReference>
<comment type="similarity">
    <text evidence="1">Belongs to the DprA/Smf family.</text>
</comment>
<dbReference type="Gene3D" id="1.10.10.10">
    <property type="entry name" value="Winged helix-like DNA-binding domain superfamily/Winged helix DNA-binding domain"/>
    <property type="match status" value="1"/>
</dbReference>
<dbReference type="SUPFAM" id="SSF47781">
    <property type="entry name" value="RuvA domain 2-like"/>
    <property type="match status" value="1"/>
</dbReference>
<dbReference type="Pfam" id="PF17782">
    <property type="entry name" value="WHD_DprA"/>
    <property type="match status" value="1"/>
</dbReference>
<dbReference type="PANTHER" id="PTHR43022:SF1">
    <property type="entry name" value="PROTEIN SMF"/>
    <property type="match status" value="1"/>
</dbReference>
<dbReference type="Proteomes" id="UP000634206">
    <property type="component" value="Unassembled WGS sequence"/>
</dbReference>
<gene>
    <name evidence="4" type="primary">dprA</name>
    <name evidence="4" type="ORF">JIN83_07265</name>
</gene>
<dbReference type="Gene3D" id="3.40.50.450">
    <property type="match status" value="1"/>
</dbReference>
<accession>A0AAE2SBD5</accession>
<protein>
    <submittedName>
        <fullName evidence="4">DNA-protecting protein DprA</fullName>
    </submittedName>
</protein>
<dbReference type="SUPFAM" id="SSF102405">
    <property type="entry name" value="MCP/YpsA-like"/>
    <property type="match status" value="1"/>
</dbReference>
<evidence type="ECO:0000313" key="4">
    <source>
        <dbReference type="EMBL" id="MBK1854753.1"/>
    </source>
</evidence>
<feature type="domain" description="DprA winged helix" evidence="3">
    <location>
        <begin position="303"/>
        <end position="361"/>
    </location>
</feature>
<keyword evidence="5" id="KW-1185">Reference proteome</keyword>
<reference evidence="4" key="1">
    <citation type="submission" date="2021-01" db="EMBL/GenBank/DDBJ databases">
        <title>Modified the classification status of verrucomicrobia.</title>
        <authorList>
            <person name="Feng X."/>
        </authorList>
    </citation>
    <scope>NUCLEOTIDE SEQUENCE</scope>
    <source>
        <strain evidence="4">5K15</strain>
    </source>
</reference>
<dbReference type="InterPro" id="IPR003488">
    <property type="entry name" value="DprA"/>
</dbReference>
<dbReference type="RefSeq" id="WP_309489364.1">
    <property type="nucleotide sequence ID" value="NZ_JAENIG010000004.1"/>
</dbReference>
<dbReference type="NCBIfam" id="TIGR00732">
    <property type="entry name" value="dprA"/>
    <property type="match status" value="1"/>
</dbReference>
<proteinExistence type="inferred from homology"/>
<evidence type="ECO:0000259" key="3">
    <source>
        <dbReference type="Pfam" id="PF17782"/>
    </source>
</evidence>
<organism evidence="4 5">
    <name type="scientific">Oceaniferula flava</name>
    <dbReference type="NCBI Taxonomy" id="2800421"/>
    <lineage>
        <taxon>Bacteria</taxon>
        <taxon>Pseudomonadati</taxon>
        <taxon>Verrucomicrobiota</taxon>
        <taxon>Verrucomicrobiia</taxon>
        <taxon>Verrucomicrobiales</taxon>
        <taxon>Verrucomicrobiaceae</taxon>
        <taxon>Oceaniferula</taxon>
    </lineage>
</organism>